<reference evidence="14" key="2">
    <citation type="submission" date="2025-08" db="UniProtKB">
        <authorList>
            <consortium name="Ensembl"/>
        </authorList>
    </citation>
    <scope>IDENTIFICATION</scope>
</reference>
<dbReference type="InterPro" id="IPR002125">
    <property type="entry name" value="CMP_dCMP_dom"/>
</dbReference>
<feature type="domain" description="CMP/dCMP-type deaminase" evidence="13">
    <location>
        <begin position="4"/>
        <end position="131"/>
    </location>
</feature>
<comment type="similarity">
    <text evidence="3 12">Belongs to the cytidine and deoxycytidylate deaminase family.</text>
</comment>
<evidence type="ECO:0000256" key="9">
    <source>
        <dbReference type="ARBA" id="ARBA00049558"/>
    </source>
</evidence>
<dbReference type="GO" id="GO:0008270">
    <property type="term" value="F:zinc ion binding"/>
    <property type="evidence" value="ECO:0000318"/>
    <property type="project" value="GO_Central"/>
</dbReference>
<dbReference type="GO" id="GO:0072527">
    <property type="term" value="P:pyrimidine-containing compound metabolic process"/>
    <property type="evidence" value="ECO:0007669"/>
    <property type="project" value="UniProtKB-ARBA"/>
</dbReference>
<dbReference type="GO" id="GO:0042802">
    <property type="term" value="F:identical protein binding"/>
    <property type="evidence" value="ECO:0007669"/>
    <property type="project" value="UniProtKB-ARBA"/>
</dbReference>
<feature type="binding site" evidence="11">
    <location>
        <position position="56"/>
    </location>
    <ligand>
        <name>Zn(2+)</name>
        <dbReference type="ChEBI" id="CHEBI:29105"/>
        <note>catalytic</note>
    </ligand>
</feature>
<reference evidence="15" key="1">
    <citation type="journal article" date="2002" name="Science">
        <title>The draft genome of Ciona intestinalis: insights into chordate and vertebrate origins.</title>
        <authorList>
            <person name="Dehal P."/>
            <person name="Satou Y."/>
            <person name="Campbell R.K."/>
            <person name="Chapman J."/>
            <person name="Degnan B."/>
            <person name="De Tomaso A."/>
            <person name="Davidson B."/>
            <person name="Di Gregorio A."/>
            <person name="Gelpke M."/>
            <person name="Goodstein D.M."/>
            <person name="Harafuji N."/>
            <person name="Hastings K.E."/>
            <person name="Ho I."/>
            <person name="Hotta K."/>
            <person name="Huang W."/>
            <person name="Kawashima T."/>
            <person name="Lemaire P."/>
            <person name="Martinez D."/>
            <person name="Meinertzhagen I.A."/>
            <person name="Necula S."/>
            <person name="Nonaka M."/>
            <person name="Putnam N."/>
            <person name="Rash S."/>
            <person name="Saiga H."/>
            <person name="Satake M."/>
            <person name="Terry A."/>
            <person name="Yamada L."/>
            <person name="Wang H.G."/>
            <person name="Awazu S."/>
            <person name="Azumi K."/>
            <person name="Boore J."/>
            <person name="Branno M."/>
            <person name="Chin-Bow S."/>
            <person name="DeSantis R."/>
            <person name="Doyle S."/>
            <person name="Francino P."/>
            <person name="Keys D.N."/>
            <person name="Haga S."/>
            <person name="Hayashi H."/>
            <person name="Hino K."/>
            <person name="Imai K.S."/>
            <person name="Inaba K."/>
            <person name="Kano S."/>
            <person name="Kobayashi K."/>
            <person name="Kobayashi M."/>
            <person name="Lee B.I."/>
            <person name="Makabe K.W."/>
            <person name="Manohar C."/>
            <person name="Matassi G."/>
            <person name="Medina M."/>
            <person name="Mochizuki Y."/>
            <person name="Mount S."/>
            <person name="Morishita T."/>
            <person name="Miura S."/>
            <person name="Nakayama A."/>
            <person name="Nishizaka S."/>
            <person name="Nomoto H."/>
            <person name="Ohta F."/>
            <person name="Oishi K."/>
            <person name="Rigoutsos I."/>
            <person name="Sano M."/>
            <person name="Sasaki A."/>
            <person name="Sasakura Y."/>
            <person name="Shoguchi E."/>
            <person name="Shin-i T."/>
            <person name="Spagnuolo A."/>
            <person name="Stainier D."/>
            <person name="Suzuki M.M."/>
            <person name="Tassy O."/>
            <person name="Takatori N."/>
            <person name="Tokuoka M."/>
            <person name="Yagi K."/>
            <person name="Yoshizaki F."/>
            <person name="Wada S."/>
            <person name="Zhang C."/>
            <person name="Hyatt P.D."/>
            <person name="Larimer F."/>
            <person name="Detter C."/>
            <person name="Doggett N."/>
            <person name="Glavina T."/>
            <person name="Hawkins T."/>
            <person name="Richardson P."/>
            <person name="Lucas S."/>
            <person name="Kohara Y."/>
            <person name="Levine M."/>
            <person name="Satoh N."/>
            <person name="Rokhsar D.S."/>
        </authorList>
    </citation>
    <scope>NUCLEOTIDE SEQUENCE [LARGE SCALE GENOMIC DNA]</scope>
</reference>
<dbReference type="InterPro" id="IPR016193">
    <property type="entry name" value="Cytidine_deaminase-like"/>
</dbReference>
<feature type="active site" description="Proton donor" evidence="10">
    <location>
        <position position="58"/>
    </location>
</feature>
<dbReference type="OMA" id="LTHFTCV"/>
<dbReference type="InParanoid" id="H2XPZ0"/>
<evidence type="ECO:0000259" key="13">
    <source>
        <dbReference type="PROSITE" id="PS51747"/>
    </source>
</evidence>
<evidence type="ECO:0000313" key="15">
    <source>
        <dbReference type="Proteomes" id="UP000008144"/>
    </source>
</evidence>
<dbReference type="FunFam" id="3.40.140.10:FF:000008">
    <property type="entry name" value="Cytidine deaminase"/>
    <property type="match status" value="1"/>
</dbReference>
<dbReference type="Ensembl" id="ENSCINT00000032147.1">
    <property type="protein sequence ID" value="ENSCINP00000031724.1"/>
    <property type="gene ID" value="ENSCING00000022668.1"/>
</dbReference>
<feature type="binding site" evidence="11">
    <location>
        <position position="93"/>
    </location>
    <ligand>
        <name>Zn(2+)</name>
        <dbReference type="ChEBI" id="CHEBI:29105"/>
        <note>catalytic</note>
    </ligand>
</feature>
<evidence type="ECO:0000256" key="6">
    <source>
        <dbReference type="ARBA" id="ARBA00022801"/>
    </source>
</evidence>
<evidence type="ECO:0000256" key="4">
    <source>
        <dbReference type="ARBA" id="ARBA00012783"/>
    </source>
</evidence>
<keyword evidence="6 12" id="KW-0378">Hydrolase</keyword>
<evidence type="ECO:0000256" key="8">
    <source>
        <dbReference type="ARBA" id="ARBA00032005"/>
    </source>
</evidence>
<dbReference type="PROSITE" id="PS00903">
    <property type="entry name" value="CYT_DCMP_DEAMINASES_1"/>
    <property type="match status" value="1"/>
</dbReference>
<dbReference type="GO" id="GO:0004126">
    <property type="term" value="F:cytidine deaminase activity"/>
    <property type="evidence" value="ECO:0000318"/>
    <property type="project" value="GO_Central"/>
</dbReference>
<dbReference type="NCBIfam" id="TIGR01354">
    <property type="entry name" value="cyt_deam_tetra"/>
    <property type="match status" value="1"/>
</dbReference>
<dbReference type="GeneTree" id="ENSGT00390000000911"/>
<evidence type="ECO:0000256" key="7">
    <source>
        <dbReference type="ARBA" id="ARBA00022833"/>
    </source>
</evidence>
<name>H2XPZ0_CIOIN</name>
<evidence type="ECO:0000256" key="11">
    <source>
        <dbReference type="PIRSR" id="PIRSR606262-3"/>
    </source>
</evidence>
<dbReference type="GO" id="GO:0055086">
    <property type="term" value="P:nucleobase-containing small molecule metabolic process"/>
    <property type="evidence" value="ECO:0007669"/>
    <property type="project" value="UniProtKB-ARBA"/>
</dbReference>
<comment type="cofactor">
    <cofactor evidence="1 11 12">
        <name>Zn(2+)</name>
        <dbReference type="ChEBI" id="CHEBI:29105"/>
    </cofactor>
</comment>
<evidence type="ECO:0000256" key="12">
    <source>
        <dbReference type="RuleBase" id="RU364006"/>
    </source>
</evidence>
<dbReference type="CDD" id="cd01283">
    <property type="entry name" value="cytidine_deaminase"/>
    <property type="match status" value="1"/>
</dbReference>
<keyword evidence="15" id="KW-1185">Reference proteome</keyword>
<dbReference type="EC" id="3.5.4.5" evidence="4 12"/>
<dbReference type="Gene3D" id="3.40.140.10">
    <property type="entry name" value="Cytidine Deaminase, domain 2"/>
    <property type="match status" value="1"/>
</dbReference>
<dbReference type="InterPro" id="IPR016192">
    <property type="entry name" value="APOBEC/CMP_deaminase_Zn-bd"/>
</dbReference>
<dbReference type="InterPro" id="IPR050202">
    <property type="entry name" value="Cyt/Deoxycyt_deaminase"/>
</dbReference>
<dbReference type="Pfam" id="PF00383">
    <property type="entry name" value="dCMP_cyt_deam_1"/>
    <property type="match status" value="1"/>
</dbReference>
<accession>H2XPZ0</accession>
<evidence type="ECO:0000256" key="5">
    <source>
        <dbReference type="ARBA" id="ARBA00022723"/>
    </source>
</evidence>
<dbReference type="PROSITE" id="PS51747">
    <property type="entry name" value="CYT_DCMP_DEAMINASES_2"/>
    <property type="match status" value="1"/>
</dbReference>
<reference evidence="14" key="3">
    <citation type="submission" date="2025-09" db="UniProtKB">
        <authorList>
            <consortium name="Ensembl"/>
        </authorList>
    </citation>
    <scope>IDENTIFICATION</scope>
</reference>
<evidence type="ECO:0000256" key="1">
    <source>
        <dbReference type="ARBA" id="ARBA00001947"/>
    </source>
</evidence>
<sequence>MSKNSPKELLEMAREAKKFAYNPYSKFRVGAALVTKEGRIFTGCNVENVGFTSTICAERTAICKAISEGYRDFVEIAVTSDLEDEIVTPCGVCRQTLSEFGSNIKVYCSKSDLGFEEFTLKELLPRAFENNHLESFQATIKNTSPFSIWQQKKTT</sequence>
<comment type="catalytic activity">
    <reaction evidence="9 12">
        <text>cytidine + H2O + H(+) = uridine + NH4(+)</text>
        <dbReference type="Rhea" id="RHEA:16069"/>
        <dbReference type="ChEBI" id="CHEBI:15377"/>
        <dbReference type="ChEBI" id="CHEBI:15378"/>
        <dbReference type="ChEBI" id="CHEBI:16704"/>
        <dbReference type="ChEBI" id="CHEBI:17562"/>
        <dbReference type="ChEBI" id="CHEBI:28938"/>
        <dbReference type="EC" id="3.5.4.5"/>
    </reaction>
</comment>
<evidence type="ECO:0000256" key="2">
    <source>
        <dbReference type="ARBA" id="ARBA00003949"/>
    </source>
</evidence>
<dbReference type="InterPro" id="IPR006262">
    <property type="entry name" value="Cyt_deam_tetra"/>
</dbReference>
<organism evidence="14 15">
    <name type="scientific">Ciona intestinalis</name>
    <name type="common">Transparent sea squirt</name>
    <name type="synonym">Ascidia intestinalis</name>
    <dbReference type="NCBI Taxonomy" id="7719"/>
    <lineage>
        <taxon>Eukaryota</taxon>
        <taxon>Metazoa</taxon>
        <taxon>Chordata</taxon>
        <taxon>Tunicata</taxon>
        <taxon>Ascidiacea</taxon>
        <taxon>Phlebobranchia</taxon>
        <taxon>Cionidae</taxon>
        <taxon>Ciona</taxon>
    </lineage>
</organism>
<dbReference type="GO" id="GO:0005829">
    <property type="term" value="C:cytosol"/>
    <property type="evidence" value="ECO:0000318"/>
    <property type="project" value="GO_Central"/>
</dbReference>
<dbReference type="Proteomes" id="UP000008144">
    <property type="component" value="Unassembled WGS sequence"/>
</dbReference>
<dbReference type="PANTHER" id="PTHR11644:SF2">
    <property type="entry name" value="CYTIDINE DEAMINASE"/>
    <property type="match status" value="1"/>
</dbReference>
<dbReference type="PANTHER" id="PTHR11644">
    <property type="entry name" value="CYTIDINE DEAMINASE"/>
    <property type="match status" value="1"/>
</dbReference>
<comment type="catalytic activity">
    <reaction evidence="12">
        <text>2'-deoxycytidine + H2O + H(+) = 2'-deoxyuridine + NH4(+)</text>
        <dbReference type="Rhea" id="RHEA:13433"/>
        <dbReference type="ChEBI" id="CHEBI:15377"/>
        <dbReference type="ChEBI" id="CHEBI:15378"/>
        <dbReference type="ChEBI" id="CHEBI:15698"/>
        <dbReference type="ChEBI" id="CHEBI:16450"/>
        <dbReference type="ChEBI" id="CHEBI:28938"/>
        <dbReference type="EC" id="3.5.4.5"/>
    </reaction>
</comment>
<keyword evidence="5 11" id="KW-0479">Metal-binding</keyword>
<dbReference type="STRING" id="7719.ENSCINP00000031724"/>
<feature type="binding site" evidence="11">
    <location>
        <position position="90"/>
    </location>
    <ligand>
        <name>Zn(2+)</name>
        <dbReference type="ChEBI" id="CHEBI:29105"/>
        <note>catalytic</note>
    </ligand>
</feature>
<evidence type="ECO:0000313" key="14">
    <source>
        <dbReference type="Ensembl" id="ENSCINP00000031724.1"/>
    </source>
</evidence>
<proteinExistence type="inferred from homology"/>
<dbReference type="AlphaFoldDB" id="H2XPZ0"/>
<dbReference type="NCBIfam" id="NF004064">
    <property type="entry name" value="PRK05578.1"/>
    <property type="match status" value="1"/>
</dbReference>
<comment type="function">
    <text evidence="2 12">This enzyme scavenges exogenous and endogenous cytidine and 2'-deoxycytidine for UMP synthesis.</text>
</comment>
<dbReference type="HOGENOM" id="CLU_097262_1_2_1"/>
<dbReference type="SUPFAM" id="SSF53927">
    <property type="entry name" value="Cytidine deaminase-like"/>
    <property type="match status" value="1"/>
</dbReference>
<evidence type="ECO:0000256" key="10">
    <source>
        <dbReference type="PIRSR" id="PIRSR606262-1"/>
    </source>
</evidence>
<keyword evidence="7 11" id="KW-0862">Zinc</keyword>
<evidence type="ECO:0000256" key="3">
    <source>
        <dbReference type="ARBA" id="ARBA00006576"/>
    </source>
</evidence>
<protein>
    <recommendedName>
        <fullName evidence="4 12">Cytidine deaminase</fullName>
        <ecNumber evidence="4 12">3.5.4.5</ecNumber>
    </recommendedName>
    <alternativeName>
        <fullName evidence="8 12">Cytidine aminohydrolase</fullName>
    </alternativeName>
</protein>